<dbReference type="Pfam" id="PF25919">
    <property type="entry name" value="BSH_CusB"/>
    <property type="match status" value="1"/>
</dbReference>
<evidence type="ECO:0000313" key="8">
    <source>
        <dbReference type="EMBL" id="MEI7035612.1"/>
    </source>
</evidence>
<keyword evidence="2" id="KW-0813">Transport</keyword>
<proteinExistence type="inferred from homology"/>
<dbReference type="RefSeq" id="WP_336806226.1">
    <property type="nucleotide sequence ID" value="NZ_JBBBNY010000001.1"/>
</dbReference>
<dbReference type="InterPro" id="IPR006143">
    <property type="entry name" value="RND_pump_MFP"/>
</dbReference>
<keyword evidence="4" id="KW-0812">Transmembrane</keyword>
<dbReference type="EMBL" id="JBBBNY010000001">
    <property type="protein sequence ID" value="MEI7035612.1"/>
    <property type="molecule type" value="Genomic_DNA"/>
</dbReference>
<dbReference type="Pfam" id="PF25954">
    <property type="entry name" value="Beta-barrel_RND_2"/>
    <property type="match status" value="1"/>
</dbReference>
<dbReference type="Gene3D" id="2.40.30.170">
    <property type="match status" value="1"/>
</dbReference>
<gene>
    <name evidence="8" type="ORF">WAT24_02435</name>
</gene>
<feature type="region of interest" description="Disordered" evidence="3">
    <location>
        <begin position="419"/>
        <end position="442"/>
    </location>
</feature>
<feature type="domain" description="CusB-like barrel-sandwich hybrid" evidence="5">
    <location>
        <begin position="143"/>
        <end position="259"/>
    </location>
</feature>
<dbReference type="InterPro" id="IPR058649">
    <property type="entry name" value="CzcB_C"/>
</dbReference>
<dbReference type="InterPro" id="IPR051909">
    <property type="entry name" value="MFP_Cation_Efflux"/>
</dbReference>
<feature type="transmembrane region" description="Helical" evidence="4">
    <location>
        <begin position="17"/>
        <end position="36"/>
    </location>
</feature>
<accession>A0ABU8J990</accession>
<dbReference type="InterPro" id="IPR058790">
    <property type="entry name" value="BSH_CusB"/>
</dbReference>
<dbReference type="NCBIfam" id="TIGR01730">
    <property type="entry name" value="RND_mfp"/>
    <property type="match status" value="1"/>
</dbReference>
<dbReference type="Gene3D" id="6.10.140.730">
    <property type="match status" value="1"/>
</dbReference>
<sequence>MTPVNTNPVPRSRAKHLLLVLALIAVGAALVAIGYLSGRSQTTHQAMTKAFTKKPAKEDRKILYWYDTMVPQQHFDHPGLSPMGMQMVPKYADEGSTDKGVVHIDPATVQNLGVRTAKVERRTLADAIEVPGTVSWDLRQATTLSARVDAVVQKLHIKAPYTRVTKGEPLAELLAPQWNSALAEYRALQQATSADARALRDAARARLRVLGLSDADVRSALHGNDGTITLHAPQDGVVATLDVREGQRVGAGQTLMTLNGLATVWIEAALPQGVAGTVRAGTPVTVTLDAVPGRSFDGEVETLLPDVDNATRTQRARIVIDNADDALSPGMFATVHLKPAEGEAHPVVPDEALIAAGIDNRVILAEGNGRFRAMPVRTGRSAGGLTEIVAGLHGGEQVVVSGQFLIDSEASLSGALERLDGEAKPAPATSAAMSGMPMGDHP</sequence>
<evidence type="ECO:0000259" key="6">
    <source>
        <dbReference type="Pfam" id="PF25954"/>
    </source>
</evidence>
<evidence type="ECO:0000313" key="9">
    <source>
        <dbReference type="Proteomes" id="UP001381174"/>
    </source>
</evidence>
<evidence type="ECO:0000259" key="7">
    <source>
        <dbReference type="Pfam" id="PF25975"/>
    </source>
</evidence>
<protein>
    <submittedName>
        <fullName evidence="8">Efflux RND transporter periplasmic adaptor subunit</fullName>
    </submittedName>
</protein>
<dbReference type="InterPro" id="IPR058792">
    <property type="entry name" value="Beta-barrel_RND_2"/>
</dbReference>
<dbReference type="PANTHER" id="PTHR30097">
    <property type="entry name" value="CATION EFFLUX SYSTEM PROTEIN CUSB"/>
    <property type="match status" value="1"/>
</dbReference>
<comment type="similarity">
    <text evidence="1">Belongs to the membrane fusion protein (MFP) (TC 8.A.1) family.</text>
</comment>
<evidence type="ECO:0000256" key="2">
    <source>
        <dbReference type="ARBA" id="ARBA00022448"/>
    </source>
</evidence>
<organism evidence="8 9">
    <name type="scientific">Fulvimonas yonginensis</name>
    <dbReference type="NCBI Taxonomy" id="1495200"/>
    <lineage>
        <taxon>Bacteria</taxon>
        <taxon>Pseudomonadati</taxon>
        <taxon>Pseudomonadota</taxon>
        <taxon>Gammaproteobacteria</taxon>
        <taxon>Lysobacterales</taxon>
        <taxon>Rhodanobacteraceae</taxon>
        <taxon>Fulvimonas</taxon>
    </lineage>
</organism>
<keyword evidence="9" id="KW-1185">Reference proteome</keyword>
<evidence type="ECO:0000256" key="3">
    <source>
        <dbReference type="SAM" id="MobiDB-lite"/>
    </source>
</evidence>
<feature type="domain" description="CzcB-like C-terminal circularly permuted SH3-like" evidence="7">
    <location>
        <begin position="359"/>
        <end position="406"/>
    </location>
</feature>
<comment type="caution">
    <text evidence="8">The sequence shown here is derived from an EMBL/GenBank/DDBJ whole genome shotgun (WGS) entry which is preliminary data.</text>
</comment>
<evidence type="ECO:0000256" key="1">
    <source>
        <dbReference type="ARBA" id="ARBA00009477"/>
    </source>
</evidence>
<dbReference type="Pfam" id="PF25975">
    <property type="entry name" value="CzcB_C"/>
    <property type="match status" value="1"/>
</dbReference>
<keyword evidence="4" id="KW-1133">Transmembrane helix</keyword>
<dbReference type="Proteomes" id="UP001381174">
    <property type="component" value="Unassembled WGS sequence"/>
</dbReference>
<evidence type="ECO:0000256" key="4">
    <source>
        <dbReference type="SAM" id="Phobius"/>
    </source>
</evidence>
<keyword evidence="4" id="KW-0472">Membrane</keyword>
<dbReference type="PANTHER" id="PTHR30097:SF15">
    <property type="entry name" value="CATION EFFLUX SYSTEM PROTEIN CUSB"/>
    <property type="match status" value="1"/>
</dbReference>
<dbReference type="SUPFAM" id="SSF111369">
    <property type="entry name" value="HlyD-like secretion proteins"/>
    <property type="match status" value="1"/>
</dbReference>
<feature type="domain" description="CusB-like beta-barrel" evidence="6">
    <location>
        <begin position="263"/>
        <end position="340"/>
    </location>
</feature>
<evidence type="ECO:0000259" key="5">
    <source>
        <dbReference type="Pfam" id="PF25919"/>
    </source>
</evidence>
<dbReference type="Gene3D" id="2.40.420.20">
    <property type="match status" value="1"/>
</dbReference>
<name>A0ABU8J990_9GAMM</name>
<reference evidence="8 9" key="1">
    <citation type="journal article" date="2014" name="Int. J. Syst. Evol. Microbiol.">
        <title>Fulvimonas yonginensis sp. nov., isolated from greenhouse soil, and emended description of the genus Fulvimonas.</title>
        <authorList>
            <person name="Ahn J.H."/>
            <person name="Kim S.J."/>
            <person name="Weon H.Y."/>
            <person name="Hong S.B."/>
            <person name="Seok S.J."/>
            <person name="Kwon S.W."/>
        </authorList>
    </citation>
    <scope>NUCLEOTIDE SEQUENCE [LARGE SCALE GENOMIC DNA]</scope>
    <source>
        <strain evidence="8 9">KACC 16952</strain>
    </source>
</reference>